<keyword evidence="3" id="KW-1185">Reference proteome</keyword>
<comment type="caution">
    <text evidence="2">The sequence shown here is derived from an EMBL/GenBank/DDBJ whole genome shotgun (WGS) entry which is preliminary data.</text>
</comment>
<dbReference type="PANTHER" id="PTHR19303">
    <property type="entry name" value="TRANSPOSON"/>
    <property type="match status" value="1"/>
</dbReference>
<feature type="domain" description="DDE-1" evidence="1">
    <location>
        <begin position="198"/>
        <end position="306"/>
    </location>
</feature>
<dbReference type="EMBL" id="CAJVPY010010886">
    <property type="protein sequence ID" value="CAG8722573.1"/>
    <property type="molecule type" value="Genomic_DNA"/>
</dbReference>
<evidence type="ECO:0000259" key="1">
    <source>
        <dbReference type="Pfam" id="PF03184"/>
    </source>
</evidence>
<dbReference type="OrthoDB" id="2441347at2759"/>
<gene>
    <name evidence="2" type="ORF">DERYTH_LOCUS14437</name>
</gene>
<dbReference type="PANTHER" id="PTHR19303:SF73">
    <property type="entry name" value="PROTEIN PDC2"/>
    <property type="match status" value="1"/>
</dbReference>
<accession>A0A9N9I7C3</accession>
<dbReference type="Pfam" id="PF03184">
    <property type="entry name" value="DDE_1"/>
    <property type="match status" value="1"/>
</dbReference>
<dbReference type="GO" id="GO:0005634">
    <property type="term" value="C:nucleus"/>
    <property type="evidence" value="ECO:0007669"/>
    <property type="project" value="TreeGrafter"/>
</dbReference>
<organism evidence="2 3">
    <name type="scientific">Dentiscutata erythropus</name>
    <dbReference type="NCBI Taxonomy" id="1348616"/>
    <lineage>
        <taxon>Eukaryota</taxon>
        <taxon>Fungi</taxon>
        <taxon>Fungi incertae sedis</taxon>
        <taxon>Mucoromycota</taxon>
        <taxon>Glomeromycotina</taxon>
        <taxon>Glomeromycetes</taxon>
        <taxon>Diversisporales</taxon>
        <taxon>Gigasporaceae</taxon>
        <taxon>Dentiscutata</taxon>
    </lineage>
</organism>
<evidence type="ECO:0000313" key="2">
    <source>
        <dbReference type="EMBL" id="CAG8722573.1"/>
    </source>
</evidence>
<proteinExistence type="predicted"/>
<dbReference type="AlphaFoldDB" id="A0A9N9I7C3"/>
<protein>
    <submittedName>
        <fullName evidence="2">27286_t:CDS:1</fullName>
    </submittedName>
</protein>
<dbReference type="InterPro" id="IPR050863">
    <property type="entry name" value="CenT-Element_Derived"/>
</dbReference>
<dbReference type="Gene3D" id="1.10.10.60">
    <property type="entry name" value="Homeodomain-like"/>
    <property type="match status" value="1"/>
</dbReference>
<feature type="non-terminal residue" evidence="2">
    <location>
        <position position="1"/>
    </location>
</feature>
<sequence length="436" mass="50481">IITAYYLGYSNCEIAKVIKCNYKTVKNILNYHFSMEVYEKKQVRRPSYFDSKRLKYLKEFILDGWHHFTKAELCEAWKKEKEQKMHPKIMISDILAQSSYWLGLDEENQTDSRALNIQNFAASDGWLQGFKKRHYIVYTSHCGEAASAPIERLPEFHLSLQNETSNYEPSKSFTHGRISGIKKPKNQVTVMLTCNAVDQHMRYTHRKILLLLDNCSAHSIEGLNLRNVKVVFLPERTTAWLQPCDASIIYSFKCHYHKLLLQNRIAAFDKSNLTNQPPDPVTIYDVIQFVAQAWNKVSKDTIIHSWHKTGILPSMETNEDPNLETIDLTNEEEIELENLISRFQILKNSENSEDLNISLHEFIEIDNNYTTGEMPTIEDIIAEIQKNKSEEESEQQIKPVTAIQAITGLDSVLGYIEQSEPSIEIDIKVFAELKRI</sequence>
<name>A0A9N9I7C3_9GLOM</name>
<evidence type="ECO:0000313" key="3">
    <source>
        <dbReference type="Proteomes" id="UP000789405"/>
    </source>
</evidence>
<reference evidence="2" key="1">
    <citation type="submission" date="2021-06" db="EMBL/GenBank/DDBJ databases">
        <authorList>
            <person name="Kallberg Y."/>
            <person name="Tangrot J."/>
            <person name="Rosling A."/>
        </authorList>
    </citation>
    <scope>NUCLEOTIDE SEQUENCE</scope>
    <source>
        <strain evidence="2">MA453B</strain>
    </source>
</reference>
<dbReference type="Proteomes" id="UP000789405">
    <property type="component" value="Unassembled WGS sequence"/>
</dbReference>
<dbReference type="InterPro" id="IPR004875">
    <property type="entry name" value="DDE_SF_endonuclease_dom"/>
</dbReference>
<dbReference type="GO" id="GO:0003677">
    <property type="term" value="F:DNA binding"/>
    <property type="evidence" value="ECO:0007669"/>
    <property type="project" value="TreeGrafter"/>
</dbReference>